<feature type="binding site" evidence="7">
    <location>
        <position position="14"/>
    </location>
    <ligand>
        <name>phosphoenolpyruvate</name>
        <dbReference type="ChEBI" id="CHEBI:58702"/>
    </ligand>
</feature>
<dbReference type="CDD" id="cd01556">
    <property type="entry name" value="EPSP_synthase"/>
    <property type="match status" value="1"/>
</dbReference>
<dbReference type="PROSITE" id="PS00885">
    <property type="entry name" value="EPSP_SYNTHASE_2"/>
    <property type="match status" value="1"/>
</dbReference>
<evidence type="ECO:0000256" key="1">
    <source>
        <dbReference type="ARBA" id="ARBA00004811"/>
    </source>
</evidence>
<dbReference type="PANTHER" id="PTHR21090:SF5">
    <property type="entry name" value="PENTAFUNCTIONAL AROM POLYPEPTIDE"/>
    <property type="match status" value="1"/>
</dbReference>
<feature type="binding site" evidence="7">
    <location>
        <position position="130"/>
    </location>
    <ligand>
        <name>phosphoenolpyruvate</name>
        <dbReference type="ChEBI" id="CHEBI:58702"/>
    </ligand>
</feature>
<evidence type="ECO:0000256" key="2">
    <source>
        <dbReference type="ARBA" id="ARBA00009948"/>
    </source>
</evidence>
<dbReference type="HAMAP" id="MF_00210">
    <property type="entry name" value="EPSP_synth"/>
    <property type="match status" value="1"/>
</dbReference>
<dbReference type="InterPro" id="IPR036968">
    <property type="entry name" value="Enolpyruvate_Tfrase_sf"/>
</dbReference>
<feature type="binding site" evidence="7">
    <location>
        <position position="177"/>
    </location>
    <ligand>
        <name>3-phosphoshikimate</name>
        <dbReference type="ChEBI" id="CHEBI:145989"/>
    </ligand>
</feature>
<feature type="binding site" evidence="7">
    <location>
        <position position="15"/>
    </location>
    <ligand>
        <name>3-phosphoshikimate</name>
        <dbReference type="ChEBI" id="CHEBI:145989"/>
    </ligand>
</feature>
<dbReference type="GO" id="GO:0009423">
    <property type="term" value="P:chorismate biosynthetic process"/>
    <property type="evidence" value="ECO:0007669"/>
    <property type="project" value="UniProtKB-UniRule"/>
</dbReference>
<comment type="caution">
    <text evidence="9">The sequence shown here is derived from an EMBL/GenBank/DDBJ whole genome shotgun (WGS) entry which is preliminary data.</text>
</comment>
<feature type="active site" description="Proton acceptor" evidence="7">
    <location>
        <position position="334"/>
    </location>
</feature>
<feature type="binding site" evidence="7">
    <location>
        <position position="175"/>
    </location>
    <ligand>
        <name>3-phosphoshikimate</name>
        <dbReference type="ChEBI" id="CHEBI:145989"/>
    </ligand>
</feature>
<dbReference type="GO" id="GO:0005737">
    <property type="term" value="C:cytoplasm"/>
    <property type="evidence" value="ECO:0007669"/>
    <property type="project" value="UniProtKB-SubCell"/>
</dbReference>
<comment type="subcellular location">
    <subcellularLocation>
        <location evidence="7">Cytoplasm</location>
    </subcellularLocation>
</comment>
<name>A0A8J7PJ02_9BACT</name>
<dbReference type="InterPro" id="IPR006264">
    <property type="entry name" value="EPSP_synthase"/>
</dbReference>
<reference evidence="9" key="1">
    <citation type="submission" date="2021-02" db="EMBL/GenBank/DDBJ databases">
        <title>Genome-Resolved Metagenomics of a Microbial Community Performing Photosynthetic Biological Nutrient Removal.</title>
        <authorList>
            <person name="Mcdaniel E.A."/>
        </authorList>
    </citation>
    <scope>NUCLEOTIDE SEQUENCE</scope>
    <source>
        <strain evidence="9">UWPOB_OBS1</strain>
    </source>
</reference>
<evidence type="ECO:0000256" key="3">
    <source>
        <dbReference type="ARBA" id="ARBA00022605"/>
    </source>
</evidence>
<feature type="domain" description="Enolpyruvate transferase" evidence="8">
    <location>
        <begin position="4"/>
        <end position="443"/>
    </location>
</feature>
<dbReference type="PANTHER" id="PTHR21090">
    <property type="entry name" value="AROM/DEHYDROQUINATE SYNTHASE"/>
    <property type="match status" value="1"/>
</dbReference>
<feature type="binding site" evidence="7">
    <location>
        <position position="361"/>
    </location>
    <ligand>
        <name>3-phosphoshikimate</name>
        <dbReference type="ChEBI" id="CHEBI:145989"/>
    </ligand>
</feature>
<comment type="subunit">
    <text evidence="7">Monomer.</text>
</comment>
<evidence type="ECO:0000313" key="9">
    <source>
        <dbReference type="EMBL" id="MBN8662247.1"/>
    </source>
</evidence>
<evidence type="ECO:0000256" key="4">
    <source>
        <dbReference type="ARBA" id="ARBA00022679"/>
    </source>
</evidence>
<keyword evidence="4 7" id="KW-0808">Transferase</keyword>
<keyword evidence="5 7" id="KW-0057">Aromatic amino acid biosynthesis</keyword>
<comment type="catalytic activity">
    <reaction evidence="6">
        <text>3-phosphoshikimate + phosphoenolpyruvate = 5-O-(1-carboxyvinyl)-3-phosphoshikimate + phosphate</text>
        <dbReference type="Rhea" id="RHEA:21256"/>
        <dbReference type="ChEBI" id="CHEBI:43474"/>
        <dbReference type="ChEBI" id="CHEBI:57701"/>
        <dbReference type="ChEBI" id="CHEBI:58702"/>
        <dbReference type="ChEBI" id="CHEBI:145989"/>
        <dbReference type="EC" id="2.5.1.19"/>
    </reaction>
    <physiologicalReaction direction="left-to-right" evidence="6">
        <dbReference type="Rhea" id="RHEA:21257"/>
    </physiologicalReaction>
</comment>
<comment type="similarity">
    <text evidence="2 7">Belongs to the EPSP synthase family.</text>
</comment>
<dbReference type="InterPro" id="IPR013792">
    <property type="entry name" value="RNA3'P_cycl/enolpyr_Trfase_a/b"/>
</dbReference>
<feature type="binding site" evidence="7">
    <location>
        <position position="365"/>
    </location>
    <ligand>
        <name>phosphoenolpyruvate</name>
        <dbReference type="ChEBI" id="CHEBI:58702"/>
    </ligand>
</feature>
<dbReference type="UniPathway" id="UPA00053">
    <property type="reaction ID" value="UER00089"/>
</dbReference>
<dbReference type="GO" id="GO:0003866">
    <property type="term" value="F:3-phosphoshikimate 1-carboxyvinyltransferase activity"/>
    <property type="evidence" value="ECO:0007669"/>
    <property type="project" value="UniProtKB-UniRule"/>
</dbReference>
<proteinExistence type="inferred from homology"/>
<dbReference type="EMBL" id="JAFLCK010000034">
    <property type="protein sequence ID" value="MBN8662247.1"/>
    <property type="molecule type" value="Genomic_DNA"/>
</dbReference>
<dbReference type="Proteomes" id="UP000664277">
    <property type="component" value="Unassembled WGS sequence"/>
</dbReference>
<keyword evidence="3 7" id="KW-0028">Amino-acid biosynthesis</keyword>
<sequence>MPFLRGEISPPGDKSITHRALLFSSLVKGRVHIEHALLSGDTRSTAKALAKLGLSLNIDDQGAAATIDVVSPGIEKLRESILNESEMLQSTPINFDCGNSGTTTRLLAGLCAGLSGGVFRFDGDASLRSRDMSRILSPLQSMGCEVEYLGAQGYAPFQIKAKDLHSKDIDLKISSSQVSSALLLAGLVGVAQGGGRNCMTVSTPFTVRDHTFRLLKFMGANIEECGVNSYKVFSLASDLAPCRIVVPGDISSCAFFLSGAAVMPGSSLLLKGVGVNPGRILVMDTLARMGVSILKENSRLVCGEPVCDLHVQSTLGVRLRPCNIEAASIPSGIDEIPAIALAFAFADGRSVVSGAEELKHKESNRLRLIIENFANAGVRIEETSDGFFIEGSRTIAGGSFWRTNSDHRLAMLGMVASLAFERPLIIEEVDSAAVSYPGFSRDLAVLVNI</sequence>
<dbReference type="InterPro" id="IPR023193">
    <property type="entry name" value="EPSP_synthase_CS"/>
</dbReference>
<dbReference type="AlphaFoldDB" id="A0A8J7PJ02"/>
<comment type="caution">
    <text evidence="7">Lacks conserved residue(s) required for the propagation of feature annotation.</text>
</comment>
<evidence type="ECO:0000256" key="6">
    <source>
        <dbReference type="ARBA" id="ARBA00044633"/>
    </source>
</evidence>
<organism evidence="9 10">
    <name type="scientific">Candidatus Obscuribacter phosphatis</name>
    <dbReference type="NCBI Taxonomy" id="1906157"/>
    <lineage>
        <taxon>Bacteria</taxon>
        <taxon>Bacillati</taxon>
        <taxon>Candidatus Melainabacteria</taxon>
        <taxon>Candidatus Obscuribacterales</taxon>
        <taxon>Candidatus Obscuribacteraceae</taxon>
        <taxon>Candidatus Obscuribacter</taxon>
    </lineage>
</organism>
<gene>
    <name evidence="7 9" type="primary">aroA</name>
    <name evidence="9" type="ORF">J0M35_17895</name>
</gene>
<dbReference type="Gene3D" id="3.65.10.10">
    <property type="entry name" value="Enolpyruvate transferase domain"/>
    <property type="match status" value="2"/>
</dbReference>
<dbReference type="SUPFAM" id="SSF55205">
    <property type="entry name" value="EPT/RTPC-like"/>
    <property type="match status" value="1"/>
</dbReference>
<comment type="pathway">
    <text evidence="1 7">Metabolic intermediate biosynthesis; chorismate biosynthesis; chorismate from D-erythrose 4-phosphate and phosphoenolpyruvate: step 6/7.</text>
</comment>
<feature type="binding site" evidence="7">
    <location>
        <position position="176"/>
    </location>
    <ligand>
        <name>3-phosphoshikimate</name>
        <dbReference type="ChEBI" id="CHEBI:145989"/>
    </ligand>
</feature>
<dbReference type="GO" id="GO:0008652">
    <property type="term" value="P:amino acid biosynthetic process"/>
    <property type="evidence" value="ECO:0007669"/>
    <property type="project" value="UniProtKB-KW"/>
</dbReference>
<feature type="binding site" evidence="7">
    <location>
        <position position="14"/>
    </location>
    <ligand>
        <name>3-phosphoshikimate</name>
        <dbReference type="ChEBI" id="CHEBI:145989"/>
    </ligand>
</feature>
<dbReference type="NCBIfam" id="TIGR01356">
    <property type="entry name" value="aroA"/>
    <property type="match status" value="1"/>
</dbReference>
<dbReference type="EC" id="2.5.1.19" evidence="7"/>
<dbReference type="PIRSF" id="PIRSF000505">
    <property type="entry name" value="EPSPS"/>
    <property type="match status" value="1"/>
</dbReference>
<dbReference type="Pfam" id="PF00275">
    <property type="entry name" value="EPSP_synthase"/>
    <property type="match status" value="1"/>
</dbReference>
<feature type="binding site" evidence="7">
    <location>
        <position position="177"/>
    </location>
    <ligand>
        <name>phosphoenolpyruvate</name>
        <dbReference type="ChEBI" id="CHEBI:58702"/>
    </ligand>
</feature>
<feature type="binding site" evidence="7">
    <location>
        <position position="101"/>
    </location>
    <ligand>
        <name>phosphoenolpyruvate</name>
        <dbReference type="ChEBI" id="CHEBI:58702"/>
    </ligand>
</feature>
<comment type="function">
    <text evidence="7">Catalyzes the transfer of the enolpyruvyl moiety of phosphoenolpyruvate (PEP) to the 5-hydroxyl of shikimate-3-phosphate (S3P) to produce enolpyruvyl shikimate-3-phosphate and inorganic phosphate.</text>
</comment>
<evidence type="ECO:0000256" key="7">
    <source>
        <dbReference type="HAMAP-Rule" id="MF_00210"/>
    </source>
</evidence>
<feature type="binding site" evidence="7">
    <location>
        <position position="19"/>
    </location>
    <ligand>
        <name>3-phosphoshikimate</name>
        <dbReference type="ChEBI" id="CHEBI:145989"/>
    </ligand>
</feature>
<dbReference type="PROSITE" id="PS00104">
    <property type="entry name" value="EPSP_SYNTHASE_1"/>
    <property type="match status" value="1"/>
</dbReference>
<accession>A0A8J7PJ02</accession>
<evidence type="ECO:0000259" key="8">
    <source>
        <dbReference type="Pfam" id="PF00275"/>
    </source>
</evidence>
<evidence type="ECO:0000256" key="5">
    <source>
        <dbReference type="ARBA" id="ARBA00023141"/>
    </source>
</evidence>
<feature type="binding site" evidence="7">
    <location>
        <position position="408"/>
    </location>
    <ligand>
        <name>phosphoenolpyruvate</name>
        <dbReference type="ChEBI" id="CHEBI:58702"/>
    </ligand>
</feature>
<evidence type="ECO:0000313" key="10">
    <source>
        <dbReference type="Proteomes" id="UP000664277"/>
    </source>
</evidence>
<dbReference type="InterPro" id="IPR001986">
    <property type="entry name" value="Enolpyruvate_Tfrase_dom"/>
</dbReference>
<protein>
    <recommendedName>
        <fullName evidence="7">3-phosphoshikimate 1-carboxyvinyltransferase</fullName>
        <ecNumber evidence="7">2.5.1.19</ecNumber>
    </recommendedName>
    <alternativeName>
        <fullName evidence="7">5-enolpyruvylshikimate-3-phosphate synthase</fullName>
        <shortName evidence="7">EPSP synthase</shortName>
        <shortName evidence="7">EPSPS</shortName>
    </alternativeName>
</protein>
<feature type="binding site" evidence="7">
    <location>
        <position position="334"/>
    </location>
    <ligand>
        <name>3-phosphoshikimate</name>
        <dbReference type="ChEBI" id="CHEBI:145989"/>
    </ligand>
</feature>
<dbReference type="GO" id="GO:0009073">
    <property type="term" value="P:aromatic amino acid family biosynthetic process"/>
    <property type="evidence" value="ECO:0007669"/>
    <property type="project" value="UniProtKB-KW"/>
</dbReference>
<keyword evidence="7" id="KW-0963">Cytoplasm</keyword>